<proteinExistence type="predicted"/>
<gene>
    <name evidence="1" type="ORF">DEO72_LG11g2466</name>
</gene>
<keyword evidence="2" id="KW-1185">Reference proteome</keyword>
<name>A0A4D6NT70_VIGUN</name>
<accession>A0A4D6NT70</accession>
<organism evidence="1 2">
    <name type="scientific">Vigna unguiculata</name>
    <name type="common">Cowpea</name>
    <dbReference type="NCBI Taxonomy" id="3917"/>
    <lineage>
        <taxon>Eukaryota</taxon>
        <taxon>Viridiplantae</taxon>
        <taxon>Streptophyta</taxon>
        <taxon>Embryophyta</taxon>
        <taxon>Tracheophyta</taxon>
        <taxon>Spermatophyta</taxon>
        <taxon>Magnoliopsida</taxon>
        <taxon>eudicotyledons</taxon>
        <taxon>Gunneridae</taxon>
        <taxon>Pentapetalae</taxon>
        <taxon>rosids</taxon>
        <taxon>fabids</taxon>
        <taxon>Fabales</taxon>
        <taxon>Fabaceae</taxon>
        <taxon>Papilionoideae</taxon>
        <taxon>50 kb inversion clade</taxon>
        <taxon>NPAAA clade</taxon>
        <taxon>indigoferoid/millettioid clade</taxon>
        <taxon>Phaseoleae</taxon>
        <taxon>Vigna</taxon>
    </lineage>
</organism>
<dbReference type="Proteomes" id="UP000501690">
    <property type="component" value="Linkage Group LG11"/>
</dbReference>
<evidence type="ECO:0000313" key="1">
    <source>
        <dbReference type="EMBL" id="QCE15455.1"/>
    </source>
</evidence>
<dbReference type="AlphaFoldDB" id="A0A4D6NT70"/>
<reference evidence="1 2" key="1">
    <citation type="submission" date="2019-04" db="EMBL/GenBank/DDBJ databases">
        <title>An improved genome assembly and genetic linkage map for asparagus bean, Vigna unguiculata ssp. sesquipedialis.</title>
        <authorList>
            <person name="Xia Q."/>
            <person name="Zhang R."/>
            <person name="Dong Y."/>
        </authorList>
    </citation>
    <scope>NUCLEOTIDE SEQUENCE [LARGE SCALE GENOMIC DNA]</scope>
    <source>
        <tissue evidence="1">Leaf</tissue>
    </source>
</reference>
<protein>
    <submittedName>
        <fullName evidence="1">Uncharacterized protein</fullName>
    </submittedName>
</protein>
<sequence>MTIAADAAGSVCDHCLERRSRSVYDRRSVYDHRRERRCRRCSTIPFREKERCATTLRLVTTVSAIVIGSATITRPHSTVQTSNLPATIFSLLCFCFD</sequence>
<evidence type="ECO:0000313" key="2">
    <source>
        <dbReference type="Proteomes" id="UP000501690"/>
    </source>
</evidence>
<dbReference type="EMBL" id="CP039355">
    <property type="protein sequence ID" value="QCE15455.1"/>
    <property type="molecule type" value="Genomic_DNA"/>
</dbReference>